<dbReference type="InterPro" id="IPR035391">
    <property type="entry name" value="Arylsulfotran_N"/>
</dbReference>
<dbReference type="Pfam" id="PF17425">
    <property type="entry name" value="Arylsulfotran_N"/>
    <property type="match status" value="1"/>
</dbReference>
<evidence type="ECO:0000259" key="2">
    <source>
        <dbReference type="Pfam" id="PF17425"/>
    </source>
</evidence>
<evidence type="ECO:0000256" key="1">
    <source>
        <dbReference type="SAM" id="SignalP"/>
    </source>
</evidence>
<accession>A0ABZ0K4E1</accession>
<evidence type="ECO:0000313" key="3">
    <source>
        <dbReference type="EMBL" id="WOT06791.1"/>
    </source>
</evidence>
<feature type="domain" description="Arylsulfotransferase N-terminal" evidence="2">
    <location>
        <begin position="43"/>
        <end position="129"/>
    </location>
</feature>
<sequence>MKNSFKLSIAALIVAGLSVQPAMAGGKDAATAAPKGQGELGIVVINPYKIAPLTAIIDLGGKRLTNAEVTIRAKGKKGIDISYDVQRKAILTHNGIPLFGLYANYMNVIDVKYQLESGEWKNETYKVQTQPIYTNAVDGQLAPFPENNVQKVAKGFEDRLYFILGTQRDLESKNMQWSRGGAADWNSHPSYNYVTDTAGDVRWYLSPFRFDGTDSNEMRGVMMGWHQMDNGEMIVAKGQSYMRYDLLGRKVFERRLPRGYIDHSHEIIATDHGTYMIRVAKKDYHRPDGKVVNTVRDYIIEIDATGNVVEEWDLNTILDPTRDVLIKALDSSAVCLNIDMDKMGKKVELEPDAPFGDHAGIGTGRNWSHVNSIDYDAKDDSIILSLRHQGTVKVGRDKKVKWILAGNVGWKGLSDKVLTPVDDKGRKLDCNRGVCEGDFDFPWTQHTAWLTDRDTLTVFDNGDGRGFDQPAMPTMKYSRGVEYKIDEDKMTVEQVWEYGKERGYDWYSAVTSNVNYMSDKDSMLMFSASAGLFDKGRSHPILTEVSADQDKDIKVEIRINHVAPRLVMYRAQVLDVELAF</sequence>
<protein>
    <submittedName>
        <fullName evidence="3">Aryl-sulfate sulfotransferase</fullName>
    </submittedName>
</protein>
<dbReference type="Proteomes" id="UP001529491">
    <property type="component" value="Chromosome"/>
</dbReference>
<dbReference type="Pfam" id="PF05935">
    <property type="entry name" value="Arylsulfotrans"/>
    <property type="match status" value="1"/>
</dbReference>
<proteinExistence type="predicted"/>
<dbReference type="InterPro" id="IPR010262">
    <property type="entry name" value="Arylsulfotransferase_bact"/>
</dbReference>
<dbReference type="InterPro" id="IPR053143">
    <property type="entry name" value="Arylsulfate_ST"/>
</dbReference>
<dbReference type="InterPro" id="IPR038477">
    <property type="entry name" value="ASST_N_sf"/>
</dbReference>
<reference evidence="3 4" key="1">
    <citation type="submission" date="2023-10" db="EMBL/GenBank/DDBJ databases">
        <title>Complete genome sequence of Shewanella sp. DAU334.</title>
        <authorList>
            <person name="Lee Y.-S."/>
            <person name="Jeong H.-R."/>
            <person name="Hwang E.-J."/>
            <person name="Choi Y.-L."/>
            <person name="Kim G.-D."/>
        </authorList>
    </citation>
    <scope>NUCLEOTIDE SEQUENCE [LARGE SCALE GENOMIC DNA]</scope>
    <source>
        <strain evidence="3 4">DAU334</strain>
    </source>
</reference>
<organism evidence="3 4">
    <name type="scientific">Shewanella youngdeokensis</name>
    <dbReference type="NCBI Taxonomy" id="2999068"/>
    <lineage>
        <taxon>Bacteria</taxon>
        <taxon>Pseudomonadati</taxon>
        <taxon>Pseudomonadota</taxon>
        <taxon>Gammaproteobacteria</taxon>
        <taxon>Alteromonadales</taxon>
        <taxon>Shewanellaceae</taxon>
        <taxon>Shewanella</taxon>
    </lineage>
</organism>
<keyword evidence="1" id="KW-0732">Signal</keyword>
<dbReference type="RefSeq" id="WP_310471062.1">
    <property type="nucleotide sequence ID" value="NZ_CP136522.1"/>
</dbReference>
<dbReference type="EMBL" id="CP136522">
    <property type="protein sequence ID" value="WOT06791.1"/>
    <property type="molecule type" value="Genomic_DNA"/>
</dbReference>
<gene>
    <name evidence="3" type="ORF">RGE70_08590</name>
</gene>
<dbReference type="Gene3D" id="2.60.40.3100">
    <property type="entry name" value="Arylsulphate sulphotransferase monomer, N-terminal domain"/>
    <property type="match status" value="1"/>
</dbReference>
<feature type="signal peptide" evidence="1">
    <location>
        <begin position="1"/>
        <end position="24"/>
    </location>
</feature>
<keyword evidence="4" id="KW-1185">Reference proteome</keyword>
<evidence type="ECO:0000313" key="4">
    <source>
        <dbReference type="Proteomes" id="UP001529491"/>
    </source>
</evidence>
<feature type="chain" id="PRO_5045073095" evidence="1">
    <location>
        <begin position="25"/>
        <end position="580"/>
    </location>
</feature>
<name>A0ABZ0K4E1_9GAMM</name>
<dbReference type="PANTHER" id="PTHR35340">
    <property type="entry name" value="PQQ ENZYME REPEAT PROTEIN-RELATED"/>
    <property type="match status" value="1"/>
</dbReference>
<dbReference type="PANTHER" id="PTHR35340:SF10">
    <property type="entry name" value="CYTOPLASMIC PROTEIN"/>
    <property type="match status" value="1"/>
</dbReference>